<keyword evidence="1" id="KW-0732">Signal</keyword>
<dbReference type="Proteomes" id="UP000253420">
    <property type="component" value="Unassembled WGS sequence"/>
</dbReference>
<gene>
    <name evidence="2" type="ORF">DUT91_16670</name>
</gene>
<accession>A0A368K2B4</accession>
<sequence length="182" mass="19778">MKYSAVSRLAVSVLVVLASVAPSTARQLASDKQVSVFRNDPRVYTDDRTSPTSLLKSYYNAIARRQYLRAFGYLEHGGTPTAAKLKKFAAGYAHTVSIRLKIGEENGDGGAGSVTYCLPVALESTLDNGKKQIFSGYYRFVYVSADLQQTSPFIPLLITKGDLHPSQKPFEESVPASCDTGT</sequence>
<evidence type="ECO:0008006" key="4">
    <source>
        <dbReference type="Google" id="ProtNLM"/>
    </source>
</evidence>
<name>A0A368K2B4_9HYPH</name>
<dbReference type="OrthoDB" id="7863791at2"/>
<feature type="signal peptide" evidence="1">
    <location>
        <begin position="1"/>
        <end position="18"/>
    </location>
</feature>
<comment type="caution">
    <text evidence="2">The sequence shown here is derived from an EMBL/GenBank/DDBJ whole genome shotgun (WGS) entry which is preliminary data.</text>
</comment>
<keyword evidence="3" id="KW-1185">Reference proteome</keyword>
<dbReference type="AlphaFoldDB" id="A0A368K2B4"/>
<evidence type="ECO:0000313" key="2">
    <source>
        <dbReference type="EMBL" id="RCS22542.1"/>
    </source>
</evidence>
<dbReference type="EMBL" id="QOZG01000007">
    <property type="protein sequence ID" value="RCS22542.1"/>
    <property type="molecule type" value="Genomic_DNA"/>
</dbReference>
<proteinExistence type="predicted"/>
<evidence type="ECO:0000313" key="3">
    <source>
        <dbReference type="Proteomes" id="UP000253420"/>
    </source>
</evidence>
<protein>
    <recommendedName>
        <fullName evidence="4">DUF1176 domain-containing protein</fullName>
    </recommendedName>
</protein>
<evidence type="ECO:0000256" key="1">
    <source>
        <dbReference type="SAM" id="SignalP"/>
    </source>
</evidence>
<feature type="chain" id="PRO_5016669965" description="DUF1176 domain-containing protein" evidence="1">
    <location>
        <begin position="19"/>
        <end position="182"/>
    </location>
</feature>
<reference evidence="2 3" key="1">
    <citation type="submission" date="2018-07" db="EMBL/GenBank/DDBJ databases">
        <title>The draft genome of Phyllobacterium salinisoli.</title>
        <authorList>
            <person name="Liu L."/>
            <person name="Li L."/>
            <person name="Zhang X."/>
            <person name="Liang L."/>
        </authorList>
    </citation>
    <scope>NUCLEOTIDE SEQUENCE [LARGE SCALE GENOMIC DNA]</scope>
    <source>
        <strain evidence="2 3">LLAN61</strain>
    </source>
</reference>
<organism evidence="2 3">
    <name type="scientific">Phyllobacterium salinisoli</name>
    <dbReference type="NCBI Taxonomy" id="1899321"/>
    <lineage>
        <taxon>Bacteria</taxon>
        <taxon>Pseudomonadati</taxon>
        <taxon>Pseudomonadota</taxon>
        <taxon>Alphaproteobacteria</taxon>
        <taxon>Hyphomicrobiales</taxon>
        <taxon>Phyllobacteriaceae</taxon>
        <taxon>Phyllobacterium</taxon>
    </lineage>
</organism>